<dbReference type="Gene3D" id="3.40.50.1580">
    <property type="entry name" value="Nucleoside phosphorylase domain"/>
    <property type="match status" value="1"/>
</dbReference>
<dbReference type="InterPro" id="IPR003615">
    <property type="entry name" value="HNH_nuc"/>
</dbReference>
<dbReference type="SUPFAM" id="SSF53167">
    <property type="entry name" value="Purine and uridine phosphorylases"/>
    <property type="match status" value="1"/>
</dbReference>
<dbReference type="InterPro" id="IPR035994">
    <property type="entry name" value="Nucleoside_phosphorylase_sf"/>
</dbReference>
<feature type="domain" description="Effector-associated" evidence="3">
    <location>
        <begin position="416"/>
        <end position="469"/>
    </location>
</feature>
<accession>A0A2Z2PM69</accession>
<reference evidence="4" key="1">
    <citation type="submission" date="2016-10" db="EMBL/GenBank/DDBJ databases">
        <title>Agrobacterium Ti plasmids: Classification based on T-DNA and Vir regions organization.</title>
        <authorList>
            <person name="Nabi N."/>
            <person name="Vial L."/>
            <person name="Ben Hafsa A."/>
            <person name="Chapulliot D."/>
            <person name="Berard A."/>
            <person name="Chauveau A."/>
            <person name="Le Paslier M.-C."/>
            <person name="Harzallah Skhiri F."/>
            <person name="Brunel D."/>
            <person name="Nesme X."/>
            <person name="Chaouachi M."/>
        </authorList>
    </citation>
    <scope>NUCLEOTIDE SEQUENCE</scope>
    <source>
        <strain evidence="4">CFBP2788</strain>
        <plasmid evidence="4">pTi_CFBP2788</plasmid>
    </source>
</reference>
<evidence type="ECO:0000259" key="3">
    <source>
        <dbReference type="Pfam" id="PF19960"/>
    </source>
</evidence>
<proteinExistence type="predicted"/>
<dbReference type="GO" id="GO:0009116">
    <property type="term" value="P:nucleoside metabolic process"/>
    <property type="evidence" value="ECO:0007669"/>
    <property type="project" value="InterPro"/>
</dbReference>
<dbReference type="CDD" id="cd00085">
    <property type="entry name" value="HNHc"/>
    <property type="match status" value="1"/>
</dbReference>
<dbReference type="InterPro" id="IPR000845">
    <property type="entry name" value="Nucleoside_phosphorylase_d"/>
</dbReference>
<feature type="domain" description="HNH nuclease" evidence="2">
    <location>
        <begin position="22"/>
        <end position="83"/>
    </location>
</feature>
<evidence type="ECO:0000259" key="1">
    <source>
        <dbReference type="Pfam" id="PF01048"/>
    </source>
</evidence>
<dbReference type="InterPro" id="IPR045435">
    <property type="entry name" value="EAD7"/>
</dbReference>
<dbReference type="EMBL" id="KY000032">
    <property type="protein sequence ID" value="ASK41949.1"/>
    <property type="molecule type" value="Genomic_DNA"/>
</dbReference>
<geneLocation type="plasmid" evidence="4">
    <name>pTi_CFBP2788</name>
</geneLocation>
<dbReference type="CDD" id="cd09008">
    <property type="entry name" value="MTAN"/>
    <property type="match status" value="1"/>
</dbReference>
<dbReference type="Pfam" id="PF19960">
    <property type="entry name" value="EAD7"/>
    <property type="match status" value="1"/>
</dbReference>
<evidence type="ECO:0000313" key="4">
    <source>
        <dbReference type="EMBL" id="ASK41949.1"/>
    </source>
</evidence>
<dbReference type="PANTHER" id="PTHR46832">
    <property type="entry name" value="5'-METHYLTHIOADENOSINE/S-ADENOSYLHOMOCYSTEINE NUCLEOSIDASE"/>
    <property type="match status" value="1"/>
</dbReference>
<keyword evidence="4" id="KW-0614">Plasmid</keyword>
<dbReference type="PANTHER" id="PTHR46832:SF1">
    <property type="entry name" value="5'-METHYLTHIOADENOSINE_S-ADENOSYLHOMOCYSTEINE NUCLEOSIDASE"/>
    <property type="match status" value="1"/>
</dbReference>
<organism evidence="4">
    <name type="scientific">Agrobacterium fabrum</name>
    <dbReference type="NCBI Taxonomy" id="1176649"/>
    <lineage>
        <taxon>Bacteria</taxon>
        <taxon>Pseudomonadati</taxon>
        <taxon>Pseudomonadota</taxon>
        <taxon>Alphaproteobacteria</taxon>
        <taxon>Hyphomicrobiales</taxon>
        <taxon>Rhizobiaceae</taxon>
        <taxon>Rhizobium/Agrobacterium group</taxon>
        <taxon>Agrobacterium</taxon>
        <taxon>Agrobacterium tumefaciens complex</taxon>
    </lineage>
</organism>
<protein>
    <submittedName>
        <fullName evidence="4">Uncharacterized protein</fullName>
    </submittedName>
</protein>
<name>A0A2Z2PM69_9HYPH</name>
<evidence type="ECO:0000259" key="2">
    <source>
        <dbReference type="Pfam" id="PF13391"/>
    </source>
</evidence>
<dbReference type="GO" id="GO:0008782">
    <property type="term" value="F:adenosylhomocysteine nucleosidase activity"/>
    <property type="evidence" value="ECO:0007669"/>
    <property type="project" value="TreeGrafter"/>
</dbReference>
<dbReference type="Pfam" id="PF01048">
    <property type="entry name" value="PNP_UDP_1"/>
    <property type="match status" value="1"/>
</dbReference>
<dbReference type="RefSeq" id="WP_012478047.1">
    <property type="nucleotide sequence ID" value="NZ_CP067035.1"/>
</dbReference>
<dbReference type="AlphaFoldDB" id="A0A2Z2PM69"/>
<dbReference type="Pfam" id="PF13391">
    <property type="entry name" value="HNH_2"/>
    <property type="match status" value="1"/>
</dbReference>
<dbReference type="GO" id="GO:0005829">
    <property type="term" value="C:cytosol"/>
    <property type="evidence" value="ECO:0007669"/>
    <property type="project" value="TreeGrafter"/>
</dbReference>
<sequence>MSERRTSSSAIKRLFALSGGRCAFPGCHTDLMPDSGGTIAEVAHIEAHSPGGPRFNPAQESEDRQSLDNLLLLCPSHHALIDRDTSTYTAAVLKGMKIQHEAYIHQRIAGSFPLNHLEPIAATQLARQVDASAADFAIVTALPQELAAVLEYFPTLQKVIIGESRTYYQGIVVAHDGTTKYRVVVALLQRMGNVQAAAETAELIRHWMPRYVVMCGIAGGLHPGKQRLGDVVISTDVVYYELGKVRENGLERRPVSYMSDPLLIDRAMHMHLGSAWRARLPQRPDNCASSATVPAVHFAPVASGDKVIASEADVKSLILLHPKLAAVEMEGGGVAASAMAAARRIGFFMVRSICDFADDSKNDNWQKYAAHAAASFLSDFLSTRPVAPTEGPWAPSTLKDDGIDPKWVREVFFPKMCKTMNMEELCNFCFVLQVDTDDLTGSNKTAKIRDLLLRAERRGRLQEIVKAYEEFVKEEW</sequence>
<feature type="domain" description="Nucleoside phosphorylase" evidence="1">
    <location>
        <begin position="136"/>
        <end position="381"/>
    </location>
</feature>
<dbReference type="GO" id="GO:0019284">
    <property type="term" value="P:L-methionine salvage from S-adenosylmethionine"/>
    <property type="evidence" value="ECO:0007669"/>
    <property type="project" value="TreeGrafter"/>
</dbReference>
<dbReference type="GO" id="GO:0008930">
    <property type="term" value="F:methylthioadenosine nucleosidase activity"/>
    <property type="evidence" value="ECO:0007669"/>
    <property type="project" value="TreeGrafter"/>
</dbReference>